<dbReference type="PANTHER" id="PTHR42782:SF4">
    <property type="entry name" value="DUF455 DOMAIN-CONTAINING PROTEIN"/>
    <property type="match status" value="1"/>
</dbReference>
<evidence type="ECO:0000313" key="1">
    <source>
        <dbReference type="EMBL" id="TLE01974.1"/>
    </source>
</evidence>
<dbReference type="STRING" id="425400.LS65_03890"/>
<keyword evidence="2" id="KW-1185">Reference proteome</keyword>
<dbReference type="Pfam" id="PF04305">
    <property type="entry name" value="DUF455"/>
    <property type="match status" value="1"/>
</dbReference>
<name>A0A4U8TNN5_9HELI</name>
<dbReference type="InterPro" id="IPR007402">
    <property type="entry name" value="DUF455"/>
</dbReference>
<dbReference type="InterPro" id="IPR011197">
    <property type="entry name" value="UCP012318"/>
</dbReference>
<comment type="caution">
    <text evidence="1">The sequence shown here is derived from an EMBL/GenBank/DDBJ whole genome shotgun (WGS) entry which is preliminary data.</text>
</comment>
<organism evidence="1 2">
    <name type="scientific">Helicobacter japonicus</name>
    <dbReference type="NCBI Taxonomy" id="425400"/>
    <lineage>
        <taxon>Bacteria</taxon>
        <taxon>Pseudomonadati</taxon>
        <taxon>Campylobacterota</taxon>
        <taxon>Epsilonproteobacteria</taxon>
        <taxon>Campylobacterales</taxon>
        <taxon>Helicobacteraceae</taxon>
        <taxon>Helicobacter</taxon>
    </lineage>
</organism>
<dbReference type="EMBL" id="JRMQ02000005">
    <property type="protein sequence ID" value="TLE01974.1"/>
    <property type="molecule type" value="Genomic_DNA"/>
</dbReference>
<sequence>MLESTHISKHHILDSHSATKPTKELNSQILESNLEFLNDKNVPIYPLQNPSYAGFCTITHPTKIRRPKHIKSEQSLAKVLHSIVHIEYSAIDLALDAMYRFRGLPPSYYYDWLIVALEEELHFRLLRECLNGLGYEYGNFPVHSQLFDAQKATSHLSDRMALLHRGLEANGLDSNPFIVHKVQEFEHTTTPQLLEALAIILRDEISHVKKGDKWWKYSCASPTTQNFLATLQHFRTFYHTPKTLNIQARLQAGFLLDEIDAMQMYFQNKIL</sequence>
<dbReference type="OrthoDB" id="9778629at2"/>
<dbReference type="AlphaFoldDB" id="A0A4U8TNN5"/>
<accession>A0A4U8TNN5</accession>
<protein>
    <submittedName>
        <fullName evidence="1">Ferritin-like domain-containing protein</fullName>
    </submittedName>
</protein>
<dbReference type="PANTHER" id="PTHR42782">
    <property type="entry name" value="SI:CH73-314G15.3"/>
    <property type="match status" value="1"/>
</dbReference>
<dbReference type="InterPro" id="IPR009078">
    <property type="entry name" value="Ferritin-like_SF"/>
</dbReference>
<proteinExistence type="predicted"/>
<reference evidence="1 2" key="1">
    <citation type="journal article" date="2014" name="Genome Announc.">
        <title>Draft genome sequences of eight enterohepatic helicobacter species isolated from both laboratory and wild rodents.</title>
        <authorList>
            <person name="Sheh A."/>
            <person name="Shen Z."/>
            <person name="Fox J.G."/>
        </authorList>
    </citation>
    <scope>NUCLEOTIDE SEQUENCE [LARGE SCALE GENOMIC DNA]</scope>
    <source>
        <strain evidence="1 2">MIT 01-6451</strain>
    </source>
</reference>
<evidence type="ECO:0000313" key="2">
    <source>
        <dbReference type="Proteomes" id="UP000029707"/>
    </source>
</evidence>
<dbReference type="CDD" id="cd00657">
    <property type="entry name" value="Ferritin_like"/>
    <property type="match status" value="1"/>
</dbReference>
<dbReference type="Proteomes" id="UP000029707">
    <property type="component" value="Unassembled WGS sequence"/>
</dbReference>
<gene>
    <name evidence="1" type="ORF">LS65_004645</name>
</gene>
<dbReference type="PIRSF" id="PIRSF012318">
    <property type="entry name" value="UCP012318"/>
    <property type="match status" value="1"/>
</dbReference>
<dbReference type="SUPFAM" id="SSF47240">
    <property type="entry name" value="Ferritin-like"/>
    <property type="match status" value="1"/>
</dbReference>